<dbReference type="Pfam" id="PF01535">
    <property type="entry name" value="PPR"/>
    <property type="match status" value="2"/>
</dbReference>
<sequence length="272" mass="31443">MLLHGIKPVIYASPFLPVLRLTFPSLIGSVHVRPKSIPWVLIMTPFSRLHLSVCVHLAEIWVVPADYLMEYRYGILHSWNSIIHAYVKVGMIDNVRKLFYEMSESNAISWSHMFNVYVHSGDYKEALSLFQGMQTLDGDKVRPNGFTMSVMMSACGQLGMGLDQMLLPYWVHRDKNQYKGLFSNLVKYSCMVDLYGWVGFREDAWNIVKEMGINHTLRQDKIYMMHEEIMRKLKMEGYVADTNEVLLDVEEERKDLAPSLHSEELALAFALL</sequence>
<dbReference type="EMBL" id="JBAMMX010000005">
    <property type="protein sequence ID" value="KAK6940997.1"/>
    <property type="molecule type" value="Genomic_DNA"/>
</dbReference>
<dbReference type="InterPro" id="IPR002885">
    <property type="entry name" value="PPR_rpt"/>
</dbReference>
<dbReference type="InterPro" id="IPR011990">
    <property type="entry name" value="TPR-like_helical_dom_sf"/>
</dbReference>
<gene>
    <name evidence="3" type="ORF">RJ641_030528</name>
</gene>
<protein>
    <submittedName>
        <fullName evidence="3">Pentatricopeptide repeat</fullName>
    </submittedName>
</protein>
<keyword evidence="4" id="KW-1185">Reference proteome</keyword>
<name>A0AAN8ZKK1_9MAGN</name>
<evidence type="ECO:0000256" key="2">
    <source>
        <dbReference type="PROSITE-ProRule" id="PRU00708"/>
    </source>
</evidence>
<evidence type="ECO:0000313" key="3">
    <source>
        <dbReference type="EMBL" id="KAK6940997.1"/>
    </source>
</evidence>
<feature type="repeat" description="PPR" evidence="2">
    <location>
        <begin position="75"/>
        <end position="109"/>
    </location>
</feature>
<evidence type="ECO:0000313" key="4">
    <source>
        <dbReference type="Proteomes" id="UP001370490"/>
    </source>
</evidence>
<dbReference type="NCBIfam" id="TIGR00756">
    <property type="entry name" value="PPR"/>
    <property type="match status" value="2"/>
</dbReference>
<dbReference type="AlphaFoldDB" id="A0AAN8ZKK1"/>
<reference evidence="3 4" key="1">
    <citation type="submission" date="2023-12" db="EMBL/GenBank/DDBJ databases">
        <title>A high-quality genome assembly for Dillenia turbinata (Dilleniales).</title>
        <authorList>
            <person name="Chanderbali A."/>
        </authorList>
    </citation>
    <scope>NUCLEOTIDE SEQUENCE [LARGE SCALE GENOMIC DNA]</scope>
    <source>
        <strain evidence="3">LSX21</strain>
        <tissue evidence="3">Leaf</tissue>
    </source>
</reference>
<keyword evidence="1" id="KW-0677">Repeat</keyword>
<comment type="caution">
    <text evidence="3">The sequence shown here is derived from an EMBL/GenBank/DDBJ whole genome shotgun (WGS) entry which is preliminary data.</text>
</comment>
<dbReference type="Proteomes" id="UP001370490">
    <property type="component" value="Unassembled WGS sequence"/>
</dbReference>
<dbReference type="GO" id="GO:0003723">
    <property type="term" value="F:RNA binding"/>
    <property type="evidence" value="ECO:0007669"/>
    <property type="project" value="InterPro"/>
</dbReference>
<dbReference type="GO" id="GO:0009451">
    <property type="term" value="P:RNA modification"/>
    <property type="evidence" value="ECO:0007669"/>
    <property type="project" value="InterPro"/>
</dbReference>
<organism evidence="3 4">
    <name type="scientific">Dillenia turbinata</name>
    <dbReference type="NCBI Taxonomy" id="194707"/>
    <lineage>
        <taxon>Eukaryota</taxon>
        <taxon>Viridiplantae</taxon>
        <taxon>Streptophyta</taxon>
        <taxon>Embryophyta</taxon>
        <taxon>Tracheophyta</taxon>
        <taxon>Spermatophyta</taxon>
        <taxon>Magnoliopsida</taxon>
        <taxon>eudicotyledons</taxon>
        <taxon>Gunneridae</taxon>
        <taxon>Pentapetalae</taxon>
        <taxon>Dilleniales</taxon>
        <taxon>Dilleniaceae</taxon>
        <taxon>Dillenia</taxon>
    </lineage>
</organism>
<dbReference type="InterPro" id="IPR046960">
    <property type="entry name" value="PPR_At4g14850-like_plant"/>
</dbReference>
<accession>A0AAN8ZKK1</accession>
<proteinExistence type="predicted"/>
<dbReference type="Gene3D" id="1.25.40.10">
    <property type="entry name" value="Tetratricopeptide repeat domain"/>
    <property type="match status" value="1"/>
</dbReference>
<evidence type="ECO:0000256" key="1">
    <source>
        <dbReference type="ARBA" id="ARBA00022737"/>
    </source>
</evidence>
<dbReference type="PROSITE" id="PS51375">
    <property type="entry name" value="PPR"/>
    <property type="match status" value="1"/>
</dbReference>
<dbReference type="PANTHER" id="PTHR47926">
    <property type="entry name" value="PENTATRICOPEPTIDE REPEAT-CONTAINING PROTEIN"/>
    <property type="match status" value="1"/>
</dbReference>